<proteinExistence type="predicted"/>
<reference evidence="1 2" key="1">
    <citation type="journal article" date="2015" name="Genome Biol. Evol.">
        <title>Phylogenomic analyses indicate that early fungi evolved digesting cell walls of algal ancestors of land plants.</title>
        <authorList>
            <person name="Chang Y."/>
            <person name="Wang S."/>
            <person name="Sekimoto S."/>
            <person name="Aerts A.L."/>
            <person name="Choi C."/>
            <person name="Clum A."/>
            <person name="LaButti K.M."/>
            <person name="Lindquist E.A."/>
            <person name="Yee Ngan C."/>
            <person name="Ohm R.A."/>
            <person name="Salamov A.A."/>
            <person name="Grigoriev I.V."/>
            <person name="Spatafora J.W."/>
            <person name="Berbee M.L."/>
        </authorList>
    </citation>
    <scope>NUCLEOTIDE SEQUENCE [LARGE SCALE GENOMIC DNA]</scope>
    <source>
        <strain evidence="1 2">NRRL 28638</strain>
    </source>
</reference>
<protein>
    <recommendedName>
        <fullName evidence="3">NAD(P)-binding protein</fullName>
    </recommendedName>
</protein>
<dbReference type="InterPro" id="IPR036291">
    <property type="entry name" value="NAD(P)-bd_dom_sf"/>
</dbReference>
<evidence type="ECO:0008006" key="3">
    <source>
        <dbReference type="Google" id="ProtNLM"/>
    </source>
</evidence>
<evidence type="ECO:0000313" key="2">
    <source>
        <dbReference type="Proteomes" id="UP000070444"/>
    </source>
</evidence>
<dbReference type="Gene3D" id="3.40.50.720">
    <property type="entry name" value="NAD(P)-binding Rossmann-like Domain"/>
    <property type="match status" value="1"/>
</dbReference>
<dbReference type="OrthoDB" id="191139at2759"/>
<dbReference type="Proteomes" id="UP000070444">
    <property type="component" value="Unassembled WGS sequence"/>
</dbReference>
<accession>A0A137P1T5</accession>
<dbReference type="SUPFAM" id="SSF51735">
    <property type="entry name" value="NAD(P)-binding Rossmann-fold domains"/>
    <property type="match status" value="1"/>
</dbReference>
<dbReference type="AlphaFoldDB" id="A0A137P1T5"/>
<dbReference type="STRING" id="796925.A0A137P1T5"/>
<keyword evidence="2" id="KW-1185">Reference proteome</keyword>
<gene>
    <name evidence="1" type="ORF">CONCODRAFT_8808</name>
</gene>
<name>A0A137P1T5_CONC2</name>
<evidence type="ECO:0000313" key="1">
    <source>
        <dbReference type="EMBL" id="KXN68844.1"/>
    </source>
</evidence>
<organism evidence="1 2">
    <name type="scientific">Conidiobolus coronatus (strain ATCC 28846 / CBS 209.66 / NRRL 28638)</name>
    <name type="common">Delacroixia coronata</name>
    <dbReference type="NCBI Taxonomy" id="796925"/>
    <lineage>
        <taxon>Eukaryota</taxon>
        <taxon>Fungi</taxon>
        <taxon>Fungi incertae sedis</taxon>
        <taxon>Zoopagomycota</taxon>
        <taxon>Entomophthoromycotina</taxon>
        <taxon>Entomophthoromycetes</taxon>
        <taxon>Entomophthorales</taxon>
        <taxon>Ancylistaceae</taxon>
        <taxon>Conidiobolus</taxon>
    </lineage>
</organism>
<dbReference type="EMBL" id="KQ964558">
    <property type="protein sequence ID" value="KXN68844.1"/>
    <property type="molecule type" value="Genomic_DNA"/>
</dbReference>
<sequence length="115" mass="12731">MNLSSDDNLPALGNYNYLLALPYSRMTLFTKQLPKVLANKNIIVAAAHPGFVNSQFCRDIVNNPVFNFLSNFAMYFISTLFTRSGTEGAKIILFAATDDSIKSEEYYDSCAVGVV</sequence>